<dbReference type="PANTHER" id="PTHR12764">
    <property type="entry name" value="WD REPEAT DOMAIN-RELATED"/>
    <property type="match status" value="1"/>
</dbReference>
<reference evidence="4 5" key="2">
    <citation type="submission" date="2018-11" db="EMBL/GenBank/DDBJ databases">
        <authorList>
            <consortium name="Pathogen Informatics"/>
        </authorList>
    </citation>
    <scope>NUCLEOTIDE SEQUENCE [LARGE SCALE GENOMIC DNA]</scope>
</reference>
<keyword evidence="5" id="KW-1185">Reference proteome</keyword>
<dbReference type="Proteomes" id="UP000267606">
    <property type="component" value="Unassembled WGS sequence"/>
</dbReference>
<dbReference type="EMBL" id="UZAJ01000178">
    <property type="protein sequence ID" value="VDO26075.1"/>
    <property type="molecule type" value="Genomic_DNA"/>
</dbReference>
<dbReference type="GO" id="GO:1905515">
    <property type="term" value="P:non-motile cilium assembly"/>
    <property type="evidence" value="ECO:0007669"/>
    <property type="project" value="TreeGrafter"/>
</dbReference>
<dbReference type="WBParaSite" id="OFLC_0000051801-mRNA-1">
    <property type="protein sequence ID" value="OFLC_0000051801-mRNA-1"/>
    <property type="gene ID" value="OFLC_0000051801"/>
</dbReference>
<accession>A0A183GZ59</accession>
<organism evidence="6">
    <name type="scientific">Onchocerca flexuosa</name>
    <dbReference type="NCBI Taxonomy" id="387005"/>
    <lineage>
        <taxon>Eukaryota</taxon>
        <taxon>Metazoa</taxon>
        <taxon>Ecdysozoa</taxon>
        <taxon>Nematoda</taxon>
        <taxon>Chromadorea</taxon>
        <taxon>Rhabditida</taxon>
        <taxon>Spirurina</taxon>
        <taxon>Spiruromorpha</taxon>
        <taxon>Filarioidea</taxon>
        <taxon>Onchocercidae</taxon>
        <taxon>Onchocerca</taxon>
    </lineage>
</organism>
<dbReference type="GO" id="GO:0030991">
    <property type="term" value="C:intraciliary transport particle A"/>
    <property type="evidence" value="ECO:0007669"/>
    <property type="project" value="TreeGrafter"/>
</dbReference>
<dbReference type="STRING" id="387005.A0A183GZ59"/>
<proteinExistence type="predicted"/>
<gene>
    <name evidence="4" type="ORF">OFLC_LOCUS519</name>
</gene>
<dbReference type="Pfam" id="PF25144">
    <property type="entry name" value="Zn_ribbon_IFT122"/>
    <property type="match status" value="1"/>
</dbReference>
<dbReference type="GO" id="GO:0061512">
    <property type="term" value="P:protein localization to cilium"/>
    <property type="evidence" value="ECO:0007669"/>
    <property type="project" value="TreeGrafter"/>
</dbReference>
<evidence type="ECO:0000313" key="5">
    <source>
        <dbReference type="Proteomes" id="UP000267606"/>
    </source>
</evidence>
<name>A0A183GZ59_9BILA</name>
<evidence type="ECO:0000313" key="4">
    <source>
        <dbReference type="EMBL" id="VDO26075.1"/>
    </source>
</evidence>
<dbReference type="PANTHER" id="PTHR12764:SF4">
    <property type="entry name" value="INTRAFLAGELLAR TRANSPORT PROTEIN 122 HOMOLOG"/>
    <property type="match status" value="1"/>
</dbReference>
<protein>
    <submittedName>
        <fullName evidence="6">COPI_C domain-containing protein</fullName>
    </submittedName>
</protein>
<feature type="domain" description="IFT122 zinc ribbon" evidence="3">
    <location>
        <begin position="49"/>
        <end position="87"/>
    </location>
</feature>
<evidence type="ECO:0000313" key="6">
    <source>
        <dbReference type="WBParaSite" id="OFLC_0000051801-mRNA-1"/>
    </source>
</evidence>
<dbReference type="InterPro" id="IPR039857">
    <property type="entry name" value="Ift122/121"/>
</dbReference>
<keyword evidence="2" id="KW-0677">Repeat</keyword>
<dbReference type="GO" id="GO:0097730">
    <property type="term" value="C:non-motile cilium"/>
    <property type="evidence" value="ECO:0007669"/>
    <property type="project" value="TreeGrafter"/>
</dbReference>
<dbReference type="InterPro" id="IPR056838">
    <property type="entry name" value="Zn_ribbon_IFT122"/>
</dbReference>
<evidence type="ECO:0000256" key="2">
    <source>
        <dbReference type="ARBA" id="ARBA00022737"/>
    </source>
</evidence>
<evidence type="ECO:0000256" key="1">
    <source>
        <dbReference type="ARBA" id="ARBA00022574"/>
    </source>
</evidence>
<keyword evidence="1" id="KW-0853">WD repeat</keyword>
<reference evidence="6" key="1">
    <citation type="submission" date="2016-06" db="UniProtKB">
        <authorList>
            <consortium name="WormBaseParasite"/>
        </authorList>
    </citation>
    <scope>IDENTIFICATION</scope>
</reference>
<sequence length="105" mass="11905">MKQGQILGAYKLARYALEQLSCLKIPYRFEKLIETEALMIRSKPFTDAEELLPMCYRCGISNPLLGTNECIHCKNPFILSFVSFALYHSLMSGLNFLTPPRTAPS</sequence>
<dbReference type="GO" id="GO:0035721">
    <property type="term" value="P:intraciliary retrograde transport"/>
    <property type="evidence" value="ECO:0007669"/>
    <property type="project" value="TreeGrafter"/>
</dbReference>
<evidence type="ECO:0000259" key="3">
    <source>
        <dbReference type="Pfam" id="PF25144"/>
    </source>
</evidence>
<dbReference type="AlphaFoldDB" id="A0A183GZ59"/>